<keyword evidence="1" id="KW-0812">Transmembrane</keyword>
<keyword evidence="1" id="KW-0472">Membrane</keyword>
<name>A0A9X7W0T3_9BACL</name>
<reference evidence="2 3" key="1">
    <citation type="submission" date="2021-02" db="EMBL/GenBank/DDBJ databases">
        <title>Alicyclobacillus curvatus sp. nov. and Alicyclobacillus mengziensis sp. nov., two acidophilic bacteria isolated from acid mine drainage.</title>
        <authorList>
            <person name="Huang Y."/>
        </authorList>
    </citation>
    <scope>NUCLEOTIDE SEQUENCE [LARGE SCALE GENOMIC DNA]</scope>
    <source>
        <strain evidence="2 3">S30H14</strain>
    </source>
</reference>
<dbReference type="AlphaFoldDB" id="A0A9X7W0T3"/>
<sequence length="151" mass="17603">MAGSMIFLIVSVVVLNVAALMMSKRLTAWEIWTTSLFALVCELVVNIVLDLKFDLYGYFEKGVQGGSFIAIFGLYPSANTIFLNFYPFGRPKWQKVLYILGWSGFCFIFEYASLKLGYFYYHGWKLWYSALCYPPLLWLMVLNLQLIRRLR</sequence>
<dbReference type="EMBL" id="CP071182">
    <property type="protein sequence ID" value="QSO48641.1"/>
    <property type="molecule type" value="Genomic_DNA"/>
</dbReference>
<evidence type="ECO:0000313" key="2">
    <source>
        <dbReference type="EMBL" id="QSO48641.1"/>
    </source>
</evidence>
<dbReference type="InterPro" id="IPR048147">
    <property type="entry name" value="CBO0543-like"/>
</dbReference>
<feature type="transmembrane region" description="Helical" evidence="1">
    <location>
        <begin position="96"/>
        <end position="114"/>
    </location>
</feature>
<keyword evidence="3" id="KW-1185">Reference proteome</keyword>
<feature type="transmembrane region" description="Helical" evidence="1">
    <location>
        <begin position="126"/>
        <end position="147"/>
    </location>
</feature>
<evidence type="ECO:0000256" key="1">
    <source>
        <dbReference type="SAM" id="Phobius"/>
    </source>
</evidence>
<dbReference type="RefSeq" id="WP_206657971.1">
    <property type="nucleotide sequence ID" value="NZ_CP071182.1"/>
</dbReference>
<dbReference type="NCBIfam" id="NF041644">
    <property type="entry name" value="CBO0543_fam"/>
    <property type="match status" value="1"/>
</dbReference>
<keyword evidence="1" id="KW-1133">Transmembrane helix</keyword>
<dbReference type="KEGG" id="afx:JZ786_06635"/>
<feature type="transmembrane region" description="Helical" evidence="1">
    <location>
        <begin position="69"/>
        <end position="89"/>
    </location>
</feature>
<proteinExistence type="predicted"/>
<dbReference type="Proteomes" id="UP000663505">
    <property type="component" value="Chromosome"/>
</dbReference>
<feature type="transmembrane region" description="Helical" evidence="1">
    <location>
        <begin position="29"/>
        <end position="49"/>
    </location>
</feature>
<organism evidence="2 3">
    <name type="scientific">Alicyclobacillus mengziensis</name>
    <dbReference type="NCBI Taxonomy" id="2931921"/>
    <lineage>
        <taxon>Bacteria</taxon>
        <taxon>Bacillati</taxon>
        <taxon>Bacillota</taxon>
        <taxon>Bacilli</taxon>
        <taxon>Bacillales</taxon>
        <taxon>Alicyclobacillaceae</taxon>
        <taxon>Alicyclobacillus</taxon>
    </lineage>
</organism>
<accession>A0A9X7W0T3</accession>
<protein>
    <submittedName>
        <fullName evidence="2">Uncharacterized protein</fullName>
    </submittedName>
</protein>
<gene>
    <name evidence="2" type="ORF">JZ786_06635</name>
</gene>
<evidence type="ECO:0000313" key="3">
    <source>
        <dbReference type="Proteomes" id="UP000663505"/>
    </source>
</evidence>
<feature type="transmembrane region" description="Helical" evidence="1">
    <location>
        <begin position="6"/>
        <end position="22"/>
    </location>
</feature>